<organism evidence="1 2">
    <name type="scientific">Bosea massiliensis</name>
    <dbReference type="NCBI Taxonomy" id="151419"/>
    <lineage>
        <taxon>Bacteria</taxon>
        <taxon>Pseudomonadati</taxon>
        <taxon>Pseudomonadota</taxon>
        <taxon>Alphaproteobacteria</taxon>
        <taxon>Hyphomicrobiales</taxon>
        <taxon>Boseaceae</taxon>
        <taxon>Bosea</taxon>
    </lineage>
</organism>
<dbReference type="RefSeq" id="WP_377816147.1">
    <property type="nucleotide sequence ID" value="NZ_JBHSLU010000011.1"/>
</dbReference>
<accession>A0ABW0NZ08</accession>
<comment type="caution">
    <text evidence="1">The sequence shown here is derived from an EMBL/GenBank/DDBJ whole genome shotgun (WGS) entry which is preliminary data.</text>
</comment>
<reference evidence="2" key="1">
    <citation type="journal article" date="2019" name="Int. J. Syst. Evol. Microbiol.">
        <title>The Global Catalogue of Microorganisms (GCM) 10K type strain sequencing project: providing services to taxonomists for standard genome sequencing and annotation.</title>
        <authorList>
            <consortium name="The Broad Institute Genomics Platform"/>
            <consortium name="The Broad Institute Genome Sequencing Center for Infectious Disease"/>
            <person name="Wu L."/>
            <person name="Ma J."/>
        </authorList>
    </citation>
    <scope>NUCLEOTIDE SEQUENCE [LARGE SCALE GENOMIC DNA]</scope>
    <source>
        <strain evidence="2">CCUG 43117</strain>
    </source>
</reference>
<name>A0ABW0NZ08_9HYPH</name>
<keyword evidence="2" id="KW-1185">Reference proteome</keyword>
<proteinExistence type="predicted"/>
<dbReference type="Proteomes" id="UP001596060">
    <property type="component" value="Unassembled WGS sequence"/>
</dbReference>
<gene>
    <name evidence="1" type="ORF">ACFPN9_07315</name>
</gene>
<protein>
    <submittedName>
        <fullName evidence="1">Uncharacterized protein</fullName>
    </submittedName>
</protein>
<dbReference type="EMBL" id="JBHSLU010000011">
    <property type="protein sequence ID" value="MFC5505062.1"/>
    <property type="molecule type" value="Genomic_DNA"/>
</dbReference>
<evidence type="ECO:0000313" key="2">
    <source>
        <dbReference type="Proteomes" id="UP001596060"/>
    </source>
</evidence>
<sequence>MSALAESASLIARISNVLTEIDLSCECRSRVRDAIARFETLEDTRQAHHALAQARNHRHRIGALMALLADLDEIGWNEADSSIYLELSDLFEDIATAAREGAAATRQLDRRTLLRRKCAEQPSVE</sequence>
<evidence type="ECO:0000313" key="1">
    <source>
        <dbReference type="EMBL" id="MFC5505062.1"/>
    </source>
</evidence>